<evidence type="ECO:0000313" key="1">
    <source>
        <dbReference type="EMBL" id="KKL12608.1"/>
    </source>
</evidence>
<protein>
    <submittedName>
        <fullName evidence="1">Uncharacterized protein</fullName>
    </submittedName>
</protein>
<feature type="non-terminal residue" evidence="1">
    <location>
        <position position="1"/>
    </location>
</feature>
<gene>
    <name evidence="1" type="ORF">LCGC14_2534050</name>
</gene>
<comment type="caution">
    <text evidence="1">The sequence shown here is derived from an EMBL/GenBank/DDBJ whole genome shotgun (WGS) entry which is preliminary data.</text>
</comment>
<proteinExistence type="predicted"/>
<organism evidence="1">
    <name type="scientific">marine sediment metagenome</name>
    <dbReference type="NCBI Taxonomy" id="412755"/>
    <lineage>
        <taxon>unclassified sequences</taxon>
        <taxon>metagenomes</taxon>
        <taxon>ecological metagenomes</taxon>
    </lineage>
</organism>
<name>A0A0F9DKR5_9ZZZZ</name>
<reference evidence="1" key="1">
    <citation type="journal article" date="2015" name="Nature">
        <title>Complex archaea that bridge the gap between prokaryotes and eukaryotes.</title>
        <authorList>
            <person name="Spang A."/>
            <person name="Saw J.H."/>
            <person name="Jorgensen S.L."/>
            <person name="Zaremba-Niedzwiedzka K."/>
            <person name="Martijn J."/>
            <person name="Lind A.E."/>
            <person name="van Eijk R."/>
            <person name="Schleper C."/>
            <person name="Guy L."/>
            <person name="Ettema T.J."/>
        </authorList>
    </citation>
    <scope>NUCLEOTIDE SEQUENCE</scope>
</reference>
<accession>A0A0F9DKR5</accession>
<dbReference type="EMBL" id="LAZR01041191">
    <property type="protein sequence ID" value="KKL12608.1"/>
    <property type="molecule type" value="Genomic_DNA"/>
</dbReference>
<dbReference type="AlphaFoldDB" id="A0A0F9DKR5"/>
<sequence length="100" mass="11944">AYMVSEVGAFQDSREELRNCIRNYLERKIDPVVSDIARAIQWSYKGAFVQDGETGWISQKYRYFKFMLETGFFEGEPNSRGHYRLSEKAEKFYKIFYNLK</sequence>